<dbReference type="GO" id="GO:0010598">
    <property type="term" value="C:NAD(P)H dehydrogenase complex (plastoquinone)"/>
    <property type="evidence" value="ECO:0007669"/>
    <property type="project" value="InterPro"/>
</dbReference>
<dbReference type="PANTHER" id="PTHR47726:SF1">
    <property type="entry name" value="NAD(P)H-QUINONE OXIDOREDUCTASE SUBUNIT U, CHLOROPLASTIC"/>
    <property type="match status" value="1"/>
</dbReference>
<feature type="region of interest" description="Disordered" evidence="1">
    <location>
        <begin position="1"/>
        <end position="20"/>
    </location>
</feature>
<accession>A0A0F7H0D8</accession>
<feature type="transmembrane region" description="Helical" evidence="2">
    <location>
        <begin position="204"/>
        <end position="225"/>
    </location>
</feature>
<keyword evidence="2" id="KW-0812">Transmembrane</keyword>
<keyword evidence="2" id="KW-0472">Membrane</keyword>
<dbReference type="SUPFAM" id="SSF46565">
    <property type="entry name" value="Chaperone J-domain"/>
    <property type="match status" value="1"/>
</dbReference>
<dbReference type="EMBL" id="KM593463">
    <property type="protein sequence ID" value="AKG63636.1"/>
    <property type="molecule type" value="mRNA"/>
</dbReference>
<evidence type="ECO:0000313" key="3">
    <source>
        <dbReference type="EMBL" id="AKG63636.1"/>
    </source>
</evidence>
<reference evidence="3" key="1">
    <citation type="journal article" date="2015" name="BMC Plant Biol.">
        <title>NDH expression marks major transitions in plant evolution and reveals coordinate intracellular gene loss.</title>
        <authorList>
            <person name="Ruhlman T.A."/>
            <person name="Chang W.J."/>
            <person name="Chen J.J."/>
            <person name="Huang Y.T."/>
            <person name="Chan M.T."/>
            <person name="Zhang J."/>
            <person name="Liao D.C."/>
            <person name="Blazier J.C."/>
            <person name="Jin X."/>
            <person name="Shih M.C."/>
            <person name="Jansen R.K."/>
            <person name="Lin C.S."/>
        </authorList>
    </citation>
    <scope>NUCLEOTIDE SEQUENCE</scope>
</reference>
<keyword evidence="2" id="KW-1133">Transmembrane helix</keyword>
<dbReference type="PANTHER" id="PTHR47726">
    <property type="entry name" value="NAD(P)H-QUINONE OXIDOREDUCTASE SUBUNIT U, CHLOROPLASTIC"/>
    <property type="match status" value="1"/>
</dbReference>
<dbReference type="FunFam" id="1.10.287.110:FF:000080">
    <property type="entry name" value="NAD(P)H-quinone oxidoreductase subunit U chloroplastic"/>
    <property type="match status" value="1"/>
</dbReference>
<organism evidence="3">
    <name type="scientific">Pelargonium echinatum</name>
    <dbReference type="NCBI Taxonomy" id="122254"/>
    <lineage>
        <taxon>Eukaryota</taxon>
        <taxon>Viridiplantae</taxon>
        <taxon>Streptophyta</taxon>
        <taxon>Embryophyta</taxon>
        <taxon>Tracheophyta</taxon>
        <taxon>Spermatophyta</taxon>
        <taxon>Magnoliopsida</taxon>
        <taxon>eudicotyledons</taxon>
        <taxon>Gunneridae</taxon>
        <taxon>Pentapetalae</taxon>
        <taxon>rosids</taxon>
        <taxon>malvids</taxon>
        <taxon>Geraniales</taxon>
        <taxon>Geraniaceae</taxon>
        <taxon>Pelargonium</taxon>
    </lineage>
</organism>
<dbReference type="AlphaFoldDB" id="A0A0F7H0D8"/>
<dbReference type="GO" id="GO:0009535">
    <property type="term" value="C:chloroplast thylakoid membrane"/>
    <property type="evidence" value="ECO:0007669"/>
    <property type="project" value="InterPro"/>
</dbReference>
<feature type="region of interest" description="Disordered" evidence="1">
    <location>
        <begin position="55"/>
        <end position="77"/>
    </location>
</feature>
<dbReference type="InterPro" id="IPR036869">
    <property type="entry name" value="J_dom_sf"/>
</dbReference>
<feature type="compositionally biased region" description="Low complexity" evidence="1">
    <location>
        <begin position="56"/>
        <end position="70"/>
    </location>
</feature>
<evidence type="ECO:0000256" key="2">
    <source>
        <dbReference type="SAM" id="Phobius"/>
    </source>
</evidence>
<protein>
    <submittedName>
        <fullName evidence="3">Chaperone DnaJ-domain superfamily protein</fullName>
    </submittedName>
</protein>
<evidence type="ECO:0000256" key="1">
    <source>
        <dbReference type="SAM" id="MobiDB-lite"/>
    </source>
</evidence>
<sequence length="226" mass="24546">MGVSTTGAAAAPGLSPPKTKTKINVCGHYILSSSNSLSFPAKPPRPSRFISIIRNTSDAAAPAPTTTTSDSEIEVPEGPPSLISALNVERALRGIPITDIDYYGELGIPKSCRSEEVITAAYKSKVDEILKQGVGEDEVNKKLEILKESYRVLSTAEERRLYDWSLSRSQNPDTYSWPFEVDDTVTAKGDPPPQEPEDFGPTRVLGYSFLAWLLLSIVMSIALNVS</sequence>
<name>A0A0F7H0D8_9ROSI</name>
<dbReference type="Gene3D" id="1.10.287.110">
    <property type="entry name" value="DnaJ domain"/>
    <property type="match status" value="1"/>
</dbReference>
<gene>
    <name evidence="3" type="primary">PnsB1</name>
</gene>
<dbReference type="InterPro" id="IPR044199">
    <property type="entry name" value="NdhU_chloroplastic"/>
</dbReference>
<proteinExistence type="evidence at transcript level"/>